<keyword evidence="5" id="KW-1185">Reference proteome</keyword>
<dbReference type="EMBL" id="CDMY01000526">
    <property type="protein sequence ID" value="CEM20375.1"/>
    <property type="molecule type" value="Genomic_DNA"/>
</dbReference>
<evidence type="ECO:0000313" key="4">
    <source>
        <dbReference type="EMBL" id="CEM20375.1"/>
    </source>
</evidence>
<dbReference type="InParanoid" id="A0A0G4FYE3"/>
<dbReference type="VEuPathDB" id="CryptoDB:Vbra_1395"/>
<reference evidence="4 5" key="1">
    <citation type="submission" date="2014-11" db="EMBL/GenBank/DDBJ databases">
        <authorList>
            <person name="Zhu J."/>
            <person name="Qi W."/>
            <person name="Song R."/>
        </authorList>
    </citation>
    <scope>NUCLEOTIDE SEQUENCE [LARGE SCALE GENOMIC DNA]</scope>
</reference>
<feature type="signal peptide" evidence="3">
    <location>
        <begin position="1"/>
        <end position="16"/>
    </location>
</feature>
<feature type="chain" id="PRO_5005189713" evidence="3">
    <location>
        <begin position="17"/>
        <end position="183"/>
    </location>
</feature>
<name>A0A0G4FYE3_VITBC</name>
<feature type="region of interest" description="Disordered" evidence="2">
    <location>
        <begin position="81"/>
        <end position="109"/>
    </location>
</feature>
<evidence type="ECO:0000256" key="2">
    <source>
        <dbReference type="SAM" id="MobiDB-lite"/>
    </source>
</evidence>
<evidence type="ECO:0000313" key="5">
    <source>
        <dbReference type="Proteomes" id="UP000041254"/>
    </source>
</evidence>
<protein>
    <submittedName>
        <fullName evidence="4">Uncharacterized protein</fullName>
    </submittedName>
</protein>
<accession>A0A0G4FYE3</accession>
<dbReference type="Proteomes" id="UP000041254">
    <property type="component" value="Unassembled WGS sequence"/>
</dbReference>
<keyword evidence="1" id="KW-0175">Coiled coil</keyword>
<evidence type="ECO:0000256" key="3">
    <source>
        <dbReference type="SAM" id="SignalP"/>
    </source>
</evidence>
<proteinExistence type="predicted"/>
<feature type="coiled-coil region" evidence="1">
    <location>
        <begin position="126"/>
        <end position="153"/>
    </location>
</feature>
<sequence>MMLWLLLLIVPSVCHGEQHHQDLSVFVPPHPVVHKSTSGPRLRGVSTFKPADALMPYATVSPIVHRHKASPSASLVPLFSEAEGKPQEGSPPPDDNTTPAPAAGKKPDVASADVDALFARFEEYMNRKIEEVIEKERQELEQELDSFKQQQKEEWWELKEMLDDSFTFSIENIKRRSASRPFK</sequence>
<dbReference type="AlphaFoldDB" id="A0A0G4FYE3"/>
<gene>
    <name evidence="4" type="ORF">Vbra_1395</name>
</gene>
<organism evidence="4 5">
    <name type="scientific">Vitrella brassicaformis (strain CCMP3155)</name>
    <dbReference type="NCBI Taxonomy" id="1169540"/>
    <lineage>
        <taxon>Eukaryota</taxon>
        <taxon>Sar</taxon>
        <taxon>Alveolata</taxon>
        <taxon>Colpodellida</taxon>
        <taxon>Vitrellaceae</taxon>
        <taxon>Vitrella</taxon>
    </lineage>
</organism>
<keyword evidence="3" id="KW-0732">Signal</keyword>
<evidence type="ECO:0000256" key="1">
    <source>
        <dbReference type="SAM" id="Coils"/>
    </source>
</evidence>